<evidence type="ECO:0000256" key="8">
    <source>
        <dbReference type="ARBA" id="ARBA00023235"/>
    </source>
</evidence>
<organism evidence="10 11">
    <name type="scientific">Streptomyces qinzhouensis</name>
    <dbReference type="NCBI Taxonomy" id="2599401"/>
    <lineage>
        <taxon>Bacteria</taxon>
        <taxon>Bacillati</taxon>
        <taxon>Actinomycetota</taxon>
        <taxon>Actinomycetes</taxon>
        <taxon>Kitasatosporales</taxon>
        <taxon>Streptomycetaceae</taxon>
        <taxon>Streptomyces</taxon>
    </lineage>
</organism>
<dbReference type="KEGG" id="sqz:FQU76_28925"/>
<reference evidence="10 11" key="1">
    <citation type="submission" date="2019-07" db="EMBL/GenBank/DDBJ databases">
        <authorList>
            <person name="Zhu P."/>
        </authorList>
    </citation>
    <scope>NUCLEOTIDE SEQUENCE [LARGE SCALE GENOMIC DNA]</scope>
    <source>
        <strain evidence="10 11">SSL-25</strain>
    </source>
</reference>
<name>A0A5B8JE84_9ACTN</name>
<proteinExistence type="predicted"/>
<dbReference type="Gene3D" id="3.20.20.70">
    <property type="entry name" value="Aldolase class I"/>
    <property type="match status" value="1"/>
</dbReference>
<dbReference type="PANTHER" id="PTHR30538">
    <property type="entry name" value="LYSINE 2,3-AMINOMUTASE-RELATED"/>
    <property type="match status" value="1"/>
</dbReference>
<dbReference type="InterPro" id="IPR003739">
    <property type="entry name" value="Lys_aminomutase/Glu_NH3_mut"/>
</dbReference>
<evidence type="ECO:0000256" key="7">
    <source>
        <dbReference type="ARBA" id="ARBA00023014"/>
    </source>
</evidence>
<evidence type="ECO:0000313" key="11">
    <source>
        <dbReference type="Proteomes" id="UP000320580"/>
    </source>
</evidence>
<evidence type="ECO:0000256" key="3">
    <source>
        <dbReference type="ARBA" id="ARBA00022691"/>
    </source>
</evidence>
<keyword evidence="11" id="KW-1185">Reference proteome</keyword>
<accession>A0A5B8JE84</accession>
<keyword evidence="5" id="KW-0663">Pyridoxal phosphate</keyword>
<evidence type="ECO:0000256" key="2">
    <source>
        <dbReference type="ARBA" id="ARBA00022485"/>
    </source>
</evidence>
<protein>
    <submittedName>
        <fullName evidence="10">Radical SAM protein</fullName>
    </submittedName>
</protein>
<dbReference type="CDD" id="cd01335">
    <property type="entry name" value="Radical_SAM"/>
    <property type="match status" value="1"/>
</dbReference>
<evidence type="ECO:0000259" key="9">
    <source>
        <dbReference type="PROSITE" id="PS51918"/>
    </source>
</evidence>
<sequence length="357" mass="39678">MAGLLNVLTATQKPRVHPYIRQLLAKAEALHGADSGAYRGIHNQYFRMPAQVPGAALSERHYDALGDLPVGLERLYRRVVVIDLLSACSSECVFCIRGLYDPHTRSGSELSDIVEYLAGDPHLREVLITGGDPLISPRKLGELVDAIAVSAPGIQVIRIGTRLPVQQPAAFGENTYDIFRRHADRLSFDIAVQINHPFELQPEAIDVLRDLGRCGVRLYSQNVLLKDVNDDLDTLIELYDQLRTLRVIPHYLFHAVPMVGTDDFRTSVARGLDLTRRLTANGRISGLGKPMFALMTAVGKVVLYEGSILDDRDGLLTVRTEYRLDERQRWNPGYRLPESATVNAEGTLDVRYVDGVG</sequence>
<evidence type="ECO:0000256" key="4">
    <source>
        <dbReference type="ARBA" id="ARBA00022723"/>
    </source>
</evidence>
<comment type="cofactor">
    <cofactor evidence="1">
        <name>pyridoxal 5'-phosphate</name>
        <dbReference type="ChEBI" id="CHEBI:597326"/>
    </cofactor>
</comment>
<evidence type="ECO:0000256" key="1">
    <source>
        <dbReference type="ARBA" id="ARBA00001933"/>
    </source>
</evidence>
<dbReference type="SFLD" id="SFLDS00029">
    <property type="entry name" value="Radical_SAM"/>
    <property type="match status" value="1"/>
</dbReference>
<dbReference type="InterPro" id="IPR058240">
    <property type="entry name" value="rSAM_sf"/>
</dbReference>
<keyword evidence="6" id="KW-0408">Iron</keyword>
<evidence type="ECO:0000256" key="6">
    <source>
        <dbReference type="ARBA" id="ARBA00023004"/>
    </source>
</evidence>
<evidence type="ECO:0000256" key="5">
    <source>
        <dbReference type="ARBA" id="ARBA00022898"/>
    </source>
</evidence>
<dbReference type="EMBL" id="CP042266">
    <property type="protein sequence ID" value="QDY79897.1"/>
    <property type="molecule type" value="Genomic_DNA"/>
</dbReference>
<dbReference type="GO" id="GO:0046872">
    <property type="term" value="F:metal ion binding"/>
    <property type="evidence" value="ECO:0007669"/>
    <property type="project" value="UniProtKB-KW"/>
</dbReference>
<keyword evidence="3" id="KW-0949">S-adenosyl-L-methionine</keyword>
<dbReference type="AlphaFoldDB" id="A0A5B8JE84"/>
<keyword evidence="7" id="KW-0411">Iron-sulfur</keyword>
<dbReference type="InterPro" id="IPR013785">
    <property type="entry name" value="Aldolase_TIM"/>
</dbReference>
<keyword evidence="8" id="KW-0413">Isomerase</keyword>
<dbReference type="InterPro" id="IPR007197">
    <property type="entry name" value="rSAM"/>
</dbReference>
<evidence type="ECO:0000313" key="10">
    <source>
        <dbReference type="EMBL" id="QDY79897.1"/>
    </source>
</evidence>
<feature type="domain" description="Radical SAM core" evidence="9">
    <location>
        <begin position="74"/>
        <end position="287"/>
    </location>
</feature>
<dbReference type="RefSeq" id="WP_146483191.1">
    <property type="nucleotide sequence ID" value="NZ_CP042266.1"/>
</dbReference>
<dbReference type="PROSITE" id="PS51918">
    <property type="entry name" value="RADICAL_SAM"/>
    <property type="match status" value="1"/>
</dbReference>
<dbReference type="SUPFAM" id="SSF102114">
    <property type="entry name" value="Radical SAM enzymes"/>
    <property type="match status" value="1"/>
</dbReference>
<dbReference type="Proteomes" id="UP000320580">
    <property type="component" value="Chromosome"/>
</dbReference>
<keyword evidence="2" id="KW-0004">4Fe-4S</keyword>
<dbReference type="PANTHER" id="PTHR30538:SF1">
    <property type="entry name" value="L-LYSINE 2,3-AMINOMUTASE"/>
    <property type="match status" value="1"/>
</dbReference>
<keyword evidence="4" id="KW-0479">Metal-binding</keyword>
<dbReference type="GO" id="GO:0051539">
    <property type="term" value="F:4 iron, 4 sulfur cluster binding"/>
    <property type="evidence" value="ECO:0007669"/>
    <property type="project" value="UniProtKB-KW"/>
</dbReference>
<dbReference type="OrthoDB" id="9768064at2"/>
<gene>
    <name evidence="10" type="ORF">FQU76_28925</name>
</gene>
<dbReference type="GO" id="GO:0016853">
    <property type="term" value="F:isomerase activity"/>
    <property type="evidence" value="ECO:0007669"/>
    <property type="project" value="UniProtKB-KW"/>
</dbReference>